<feature type="transmembrane region" description="Helical" evidence="1">
    <location>
        <begin position="86"/>
        <end position="107"/>
    </location>
</feature>
<gene>
    <name evidence="2" type="ORF">Cabys_3824</name>
    <name evidence="3" type="ORF">Calab_1295</name>
</gene>
<dbReference type="PaxDb" id="880073-Calab_1295"/>
<reference evidence="3 4" key="1">
    <citation type="submission" date="2011-09" db="EMBL/GenBank/DDBJ databases">
        <title>The permanent draft genome of Caldithrix abyssi DSM 13497.</title>
        <authorList>
            <consortium name="US DOE Joint Genome Institute (JGI-PGF)"/>
            <person name="Lucas S."/>
            <person name="Han J."/>
            <person name="Lapidus A."/>
            <person name="Bruce D."/>
            <person name="Goodwin L."/>
            <person name="Pitluck S."/>
            <person name="Peters L."/>
            <person name="Kyrpides N."/>
            <person name="Mavromatis K."/>
            <person name="Ivanova N."/>
            <person name="Mikhailova N."/>
            <person name="Chertkov O."/>
            <person name="Detter J.C."/>
            <person name="Tapia R."/>
            <person name="Han C."/>
            <person name="Land M."/>
            <person name="Hauser L."/>
            <person name="Markowitz V."/>
            <person name="Cheng J.-F."/>
            <person name="Hugenholtz P."/>
            <person name="Woyke T."/>
            <person name="Wu D."/>
            <person name="Spring S."/>
            <person name="Brambilla E."/>
            <person name="Klenk H.-P."/>
            <person name="Eisen J.A."/>
        </authorList>
    </citation>
    <scope>NUCLEOTIDE SEQUENCE [LARGE SCALE GENOMIC DNA]</scope>
    <source>
        <strain evidence="3 4">DSM 13497</strain>
    </source>
</reference>
<dbReference type="OrthoDB" id="10016284at2"/>
<dbReference type="InterPro" id="IPR002798">
    <property type="entry name" value="SpoIIM-like"/>
</dbReference>
<keyword evidence="4" id="KW-1185">Reference proteome</keyword>
<evidence type="ECO:0000256" key="1">
    <source>
        <dbReference type="SAM" id="Phobius"/>
    </source>
</evidence>
<sequence length="204" mass="23363">MIAEIKQSLSLINFQLFLFSMVLFFAGYTLAPWAYYKDIKFLLAYPKWLAKKLDKLASRHWHFATLFMFILGVNTFSLFIDLLSGLAPLLPVVFAVWTGFNVGVITYHTLVGKFYFASLLNPVALFELPAAFIAFTLALQYNCVLIGCRWLGDIPQNFSAYLKAFFWIVMPLLIIAGLIETFAIKFAQRIEEAEEEKDKTKDDL</sequence>
<protein>
    <submittedName>
        <fullName evidence="2">Putative membrane protein SpoIIM, required for sporulation</fullName>
    </submittedName>
</protein>
<proteinExistence type="predicted"/>
<dbReference type="KEGG" id="caby:Cabys_3824"/>
<dbReference type="STRING" id="880073.Cabys_3824"/>
<evidence type="ECO:0000313" key="3">
    <source>
        <dbReference type="EMBL" id="EHO40920.1"/>
    </source>
</evidence>
<dbReference type="Proteomes" id="UP000183868">
    <property type="component" value="Chromosome"/>
</dbReference>
<organism evidence="3 4">
    <name type="scientific">Caldithrix abyssi DSM 13497</name>
    <dbReference type="NCBI Taxonomy" id="880073"/>
    <lineage>
        <taxon>Bacteria</taxon>
        <taxon>Pseudomonadati</taxon>
        <taxon>Calditrichota</taxon>
        <taxon>Calditrichia</taxon>
        <taxon>Calditrichales</taxon>
        <taxon>Calditrichaceae</taxon>
        <taxon>Caldithrix</taxon>
    </lineage>
</organism>
<keyword evidence="1" id="KW-1133">Transmembrane helix</keyword>
<dbReference type="EMBL" id="CP018099">
    <property type="protein sequence ID" value="APF20569.1"/>
    <property type="molecule type" value="Genomic_DNA"/>
</dbReference>
<dbReference type="AlphaFoldDB" id="H1XYQ1"/>
<feature type="transmembrane region" description="Helical" evidence="1">
    <location>
        <begin position="119"/>
        <end position="141"/>
    </location>
</feature>
<feature type="transmembrane region" description="Helical" evidence="1">
    <location>
        <begin position="61"/>
        <end position="80"/>
    </location>
</feature>
<evidence type="ECO:0000313" key="2">
    <source>
        <dbReference type="EMBL" id="APF20569.1"/>
    </source>
</evidence>
<keyword evidence="1" id="KW-0812">Transmembrane</keyword>
<evidence type="ECO:0000313" key="4">
    <source>
        <dbReference type="Proteomes" id="UP000004671"/>
    </source>
</evidence>
<dbReference type="InParanoid" id="H1XYQ1"/>
<dbReference type="HOGENOM" id="CLU_1341188_0_0_0"/>
<feature type="transmembrane region" description="Helical" evidence="1">
    <location>
        <begin position="161"/>
        <end position="179"/>
    </location>
</feature>
<accession>H1XYQ1</accession>
<dbReference type="EMBL" id="CM001402">
    <property type="protein sequence ID" value="EHO40920.1"/>
    <property type="molecule type" value="Genomic_DNA"/>
</dbReference>
<name>H1XYQ1_CALAY</name>
<dbReference type="RefSeq" id="WP_006927997.1">
    <property type="nucleotide sequence ID" value="NZ_CM001402.1"/>
</dbReference>
<dbReference type="Pfam" id="PF01944">
    <property type="entry name" value="SpoIIM"/>
    <property type="match status" value="1"/>
</dbReference>
<evidence type="ECO:0000313" key="5">
    <source>
        <dbReference type="Proteomes" id="UP000183868"/>
    </source>
</evidence>
<keyword evidence="1" id="KW-0472">Membrane</keyword>
<reference evidence="2 5" key="2">
    <citation type="submission" date="2016-11" db="EMBL/GenBank/DDBJ databases">
        <title>Genomic analysis of Caldithrix abyssi and proposal of a novel bacterial phylum Caldithrichaeota.</title>
        <authorList>
            <person name="Kublanov I."/>
            <person name="Sigalova O."/>
            <person name="Gavrilov S."/>
            <person name="Lebedinsky A."/>
            <person name="Ivanova N."/>
            <person name="Daum C."/>
            <person name="Reddy T."/>
            <person name="Klenk H.P."/>
            <person name="Goker M."/>
            <person name="Reva O."/>
            <person name="Miroshnichenko M."/>
            <person name="Kyprides N."/>
            <person name="Woyke T."/>
            <person name="Gelfand M."/>
        </authorList>
    </citation>
    <scope>NUCLEOTIDE SEQUENCE [LARGE SCALE GENOMIC DNA]</scope>
    <source>
        <strain evidence="2 5">LF13</strain>
    </source>
</reference>
<dbReference type="Proteomes" id="UP000004671">
    <property type="component" value="Chromosome"/>
</dbReference>
<feature type="transmembrane region" description="Helical" evidence="1">
    <location>
        <begin position="12"/>
        <end position="36"/>
    </location>
</feature>